<keyword evidence="1" id="KW-1133">Transmembrane helix</keyword>
<dbReference type="EMBL" id="AMXE01000013">
    <property type="protein sequence ID" value="ENO89508.1"/>
    <property type="molecule type" value="Genomic_DNA"/>
</dbReference>
<organism evidence="2 3">
    <name type="scientific">Thauera linaloolentis (strain DSM 12138 / JCM 21573 / CCUG 41526 / CIP 105981 / IAM 15112 / NBRC 102519 / 47Lol)</name>
    <dbReference type="NCBI Taxonomy" id="1123367"/>
    <lineage>
        <taxon>Bacteria</taxon>
        <taxon>Pseudomonadati</taxon>
        <taxon>Pseudomonadota</taxon>
        <taxon>Betaproteobacteria</taxon>
        <taxon>Rhodocyclales</taxon>
        <taxon>Zoogloeaceae</taxon>
        <taxon>Thauera</taxon>
    </lineage>
</organism>
<dbReference type="eggNOG" id="ENOG502Z8KA">
    <property type="taxonomic scope" value="Bacteria"/>
</dbReference>
<evidence type="ECO:0008006" key="4">
    <source>
        <dbReference type="Google" id="ProtNLM"/>
    </source>
</evidence>
<keyword evidence="1" id="KW-0472">Membrane</keyword>
<reference evidence="2 3" key="1">
    <citation type="submission" date="2012-09" db="EMBL/GenBank/DDBJ databases">
        <title>Draft Genome Sequences of 6 Strains from Genus Thauera.</title>
        <authorList>
            <person name="Liu B."/>
            <person name="Shapleigh J.P."/>
            <person name="Frostegard A.H."/>
        </authorList>
    </citation>
    <scope>NUCLEOTIDE SEQUENCE [LARGE SCALE GENOMIC DNA]</scope>
    <source>
        <strain evidence="3">47Lol / DSM 12138</strain>
    </source>
</reference>
<dbReference type="RefSeq" id="WP_004335246.1">
    <property type="nucleotide sequence ID" value="NZ_AMXE01000013.1"/>
</dbReference>
<feature type="transmembrane region" description="Helical" evidence="1">
    <location>
        <begin position="6"/>
        <end position="36"/>
    </location>
</feature>
<evidence type="ECO:0000256" key="1">
    <source>
        <dbReference type="SAM" id="Phobius"/>
    </source>
</evidence>
<keyword evidence="1" id="KW-0812">Transmembrane</keyword>
<feature type="transmembrane region" description="Helical" evidence="1">
    <location>
        <begin position="249"/>
        <end position="271"/>
    </location>
</feature>
<feature type="transmembrane region" description="Helical" evidence="1">
    <location>
        <begin position="56"/>
        <end position="78"/>
    </location>
</feature>
<evidence type="ECO:0000313" key="2">
    <source>
        <dbReference type="EMBL" id="ENO89508.1"/>
    </source>
</evidence>
<sequence length="312" mass="34208">MARPAVWHVLAVGAMLLGALWLPLPLYLAALAVFGLPHVVWEMGFLRSRYAGRWPWAWWLALWAVLLAQAVVRGAVWVDTYSATLGQIVDLLSLLALGLIVAAAPAGAGWRVRLAGLAAALAVWLLLERGDVLHALLVLAVLHNFTPLAMVWDMRREQPRSPAVRALAWAVSGLFLLPLLVAFSGWSGAFLPPALGMQMPLLEAQWPPQWGGVQHSAVLSAIVLAQCLHYYCVIVLLPRAEQRRSGQPVLPRGLQLATWAAAALMTAYYAADHASARQLYAVAAGIHAWLEWPVLLMAWLSRPPALKRRQKR</sequence>
<feature type="transmembrane region" description="Helical" evidence="1">
    <location>
        <begin position="277"/>
        <end position="300"/>
    </location>
</feature>
<gene>
    <name evidence="2" type="ORF">C666_05630</name>
</gene>
<dbReference type="OrthoDB" id="7375507at2"/>
<dbReference type="STRING" id="1123367.GCA_000621305_00207"/>
<feature type="transmembrane region" description="Helical" evidence="1">
    <location>
        <begin position="166"/>
        <end position="191"/>
    </location>
</feature>
<feature type="transmembrane region" description="Helical" evidence="1">
    <location>
        <begin position="217"/>
        <end position="237"/>
    </location>
</feature>
<comment type="caution">
    <text evidence="2">The sequence shown here is derived from an EMBL/GenBank/DDBJ whole genome shotgun (WGS) entry which is preliminary data.</text>
</comment>
<feature type="transmembrane region" description="Helical" evidence="1">
    <location>
        <begin position="133"/>
        <end position="154"/>
    </location>
</feature>
<keyword evidence="3" id="KW-1185">Reference proteome</keyword>
<feature type="transmembrane region" description="Helical" evidence="1">
    <location>
        <begin position="84"/>
        <end position="103"/>
    </location>
</feature>
<dbReference type="AlphaFoldDB" id="N6Z511"/>
<protein>
    <recommendedName>
        <fullName evidence="4">Transmembrane protein</fullName>
    </recommendedName>
</protein>
<proteinExistence type="predicted"/>
<name>N6Z511_THAL4</name>
<accession>N6Z511</accession>
<dbReference type="Proteomes" id="UP000013232">
    <property type="component" value="Unassembled WGS sequence"/>
</dbReference>
<evidence type="ECO:0000313" key="3">
    <source>
        <dbReference type="Proteomes" id="UP000013232"/>
    </source>
</evidence>